<feature type="binding site" evidence="10">
    <location>
        <position position="149"/>
    </location>
    <ligand>
        <name>Fe cation</name>
        <dbReference type="ChEBI" id="CHEBI:24875"/>
        <label>1</label>
    </ligand>
</feature>
<evidence type="ECO:0000256" key="11">
    <source>
        <dbReference type="RuleBase" id="RU361145"/>
    </source>
</evidence>
<comment type="subcellular location">
    <subcellularLocation>
        <location evidence="1">Cytoplasmic vesicle</location>
    </subcellularLocation>
</comment>
<dbReference type="FunFam" id="1.20.1260.10:FF:000024">
    <property type="entry name" value="Ferritin heavy chain"/>
    <property type="match status" value="1"/>
</dbReference>
<feature type="domain" description="Ferritin-like diiron" evidence="13">
    <location>
        <begin position="52"/>
        <end position="201"/>
    </location>
</feature>
<dbReference type="PANTHER" id="PTHR11431:SF75">
    <property type="entry name" value="FERRITIN"/>
    <property type="match status" value="1"/>
</dbReference>
<dbReference type="CDD" id="cd01056">
    <property type="entry name" value="Euk_Ferritin"/>
    <property type="match status" value="1"/>
</dbReference>
<dbReference type="GO" id="GO:0004322">
    <property type="term" value="F:ferroxidase activity"/>
    <property type="evidence" value="ECO:0007669"/>
    <property type="project" value="UniProtKB-EC"/>
</dbReference>
<keyword evidence="3 11" id="KW-0409">Iron storage</keyword>
<keyword evidence="6 11" id="KW-0560">Oxidoreductase</keyword>
<evidence type="ECO:0000256" key="1">
    <source>
        <dbReference type="ARBA" id="ARBA00004541"/>
    </source>
</evidence>
<accession>A0A1B6M7S6</accession>
<evidence type="ECO:0000313" key="14">
    <source>
        <dbReference type="EMBL" id="JAT31983.1"/>
    </source>
</evidence>
<dbReference type="InterPro" id="IPR009040">
    <property type="entry name" value="Ferritin-like_diiron"/>
</dbReference>
<dbReference type="SUPFAM" id="SSF47240">
    <property type="entry name" value="Ferritin-like"/>
    <property type="match status" value="1"/>
</dbReference>
<reference evidence="14" key="1">
    <citation type="submission" date="2015-11" db="EMBL/GenBank/DDBJ databases">
        <title>De novo transcriptome assembly of four potential Pierce s Disease insect vectors from Arizona vineyards.</title>
        <authorList>
            <person name="Tassone E.E."/>
        </authorList>
    </citation>
    <scope>NUCLEOTIDE SEQUENCE</scope>
</reference>
<proteinExistence type="inferred from homology"/>
<dbReference type="Gene3D" id="1.20.1260.10">
    <property type="match status" value="1"/>
</dbReference>
<feature type="binding site" evidence="10">
    <location>
        <position position="183"/>
    </location>
    <ligand>
        <name>Fe cation</name>
        <dbReference type="ChEBI" id="CHEBI:24875"/>
        <label>1</label>
    </ligand>
</feature>
<dbReference type="GO" id="GO:0006826">
    <property type="term" value="P:iron ion transport"/>
    <property type="evidence" value="ECO:0007669"/>
    <property type="project" value="InterPro"/>
</dbReference>
<dbReference type="InterPro" id="IPR009078">
    <property type="entry name" value="Ferritin-like_SF"/>
</dbReference>
<keyword evidence="8" id="KW-0968">Cytoplasmic vesicle</keyword>
<feature type="region of interest" description="Disordered" evidence="12">
    <location>
        <begin position="215"/>
        <end position="238"/>
    </location>
</feature>
<evidence type="ECO:0000256" key="2">
    <source>
        <dbReference type="ARBA" id="ARBA00007513"/>
    </source>
</evidence>
<keyword evidence="4" id="KW-0963">Cytoplasm</keyword>
<dbReference type="GO" id="GO:0031410">
    <property type="term" value="C:cytoplasmic vesicle"/>
    <property type="evidence" value="ECO:0007669"/>
    <property type="project" value="UniProtKB-SubCell"/>
</dbReference>
<dbReference type="GO" id="GO:0006879">
    <property type="term" value="P:intracellular iron ion homeostasis"/>
    <property type="evidence" value="ECO:0007669"/>
    <property type="project" value="UniProtKB-KW"/>
</dbReference>
<dbReference type="PROSITE" id="PS50905">
    <property type="entry name" value="FERRITIN_LIKE"/>
    <property type="match status" value="1"/>
</dbReference>
<dbReference type="PANTHER" id="PTHR11431">
    <property type="entry name" value="FERRITIN"/>
    <property type="match status" value="1"/>
</dbReference>
<dbReference type="EMBL" id="GEBQ01007994">
    <property type="protein sequence ID" value="JAT31983.1"/>
    <property type="molecule type" value="Transcribed_RNA"/>
</dbReference>
<feature type="binding site" evidence="10">
    <location>
        <position position="107"/>
    </location>
    <ligand>
        <name>Fe cation</name>
        <dbReference type="ChEBI" id="CHEBI:24875"/>
        <label>1</label>
    </ligand>
</feature>
<keyword evidence="7 10" id="KW-0408">Iron</keyword>
<dbReference type="InterPro" id="IPR008331">
    <property type="entry name" value="Ferritin_DPS_dom"/>
</dbReference>
<evidence type="ECO:0000256" key="5">
    <source>
        <dbReference type="ARBA" id="ARBA00022723"/>
    </source>
</evidence>
<evidence type="ECO:0000256" key="8">
    <source>
        <dbReference type="ARBA" id="ARBA00023329"/>
    </source>
</evidence>
<comment type="similarity">
    <text evidence="2 11">Belongs to the ferritin family.</text>
</comment>
<evidence type="ECO:0000256" key="9">
    <source>
        <dbReference type="ARBA" id="ARBA00047990"/>
    </source>
</evidence>
<dbReference type="EC" id="1.16.3.1" evidence="11"/>
<evidence type="ECO:0000256" key="6">
    <source>
        <dbReference type="ARBA" id="ARBA00023002"/>
    </source>
</evidence>
<keyword evidence="5 10" id="KW-0479">Metal-binding</keyword>
<gene>
    <name evidence="14" type="ORF">g.16543</name>
</gene>
<evidence type="ECO:0000259" key="13">
    <source>
        <dbReference type="PROSITE" id="PS50905"/>
    </source>
</evidence>
<name>A0A1B6M7S6_9HEMI</name>
<evidence type="ECO:0000256" key="4">
    <source>
        <dbReference type="ARBA" id="ARBA00022490"/>
    </source>
</evidence>
<dbReference type="GO" id="GO:0008199">
    <property type="term" value="F:ferric iron binding"/>
    <property type="evidence" value="ECO:0007669"/>
    <property type="project" value="InterPro"/>
</dbReference>
<protein>
    <recommendedName>
        <fullName evidence="11">Ferritin</fullName>
        <ecNumber evidence="11">1.16.3.1</ecNumber>
    </recommendedName>
</protein>
<feature type="binding site" evidence="10">
    <location>
        <position position="104"/>
    </location>
    <ligand>
        <name>Fe cation</name>
        <dbReference type="ChEBI" id="CHEBI:24875"/>
        <label>1</label>
    </ligand>
</feature>
<feature type="compositionally biased region" description="Polar residues" evidence="12">
    <location>
        <begin position="226"/>
        <end position="238"/>
    </location>
</feature>
<organism evidence="14">
    <name type="scientific">Graphocephala atropunctata</name>
    <dbReference type="NCBI Taxonomy" id="36148"/>
    <lineage>
        <taxon>Eukaryota</taxon>
        <taxon>Metazoa</taxon>
        <taxon>Ecdysozoa</taxon>
        <taxon>Arthropoda</taxon>
        <taxon>Hexapoda</taxon>
        <taxon>Insecta</taxon>
        <taxon>Pterygota</taxon>
        <taxon>Neoptera</taxon>
        <taxon>Paraneoptera</taxon>
        <taxon>Hemiptera</taxon>
        <taxon>Auchenorrhyncha</taxon>
        <taxon>Membracoidea</taxon>
        <taxon>Cicadellidae</taxon>
        <taxon>Cicadellinae</taxon>
        <taxon>Cicadellini</taxon>
        <taxon>Graphocephala</taxon>
    </lineage>
</organism>
<sequence length="238" mass="27317">MLQHFVKSIKYSKILVSDRRFNQILKLNYCKKEERQAESCNENSSITELIRHNFHSDCEEGINEQINCELYASYAYFYMSNCLSRPDVALFGFASFFLEASWEEQKHAKQLVDFLNKRGGTVQLCDVLKPEPADFHNPETALEESILLEKNVLKNIEELHKKAVSHNDVHLQDFLEGQMIPEQYEGLRQLGEMLANVRRVGPGVGVVLLDRDLLRHPPSPHGSPEPNVTSSASYKKHD</sequence>
<dbReference type="InterPro" id="IPR012347">
    <property type="entry name" value="Ferritin-like"/>
</dbReference>
<dbReference type="GO" id="GO:0008198">
    <property type="term" value="F:ferrous iron binding"/>
    <property type="evidence" value="ECO:0007669"/>
    <property type="project" value="TreeGrafter"/>
</dbReference>
<evidence type="ECO:0000256" key="12">
    <source>
        <dbReference type="SAM" id="MobiDB-lite"/>
    </source>
</evidence>
<dbReference type="Pfam" id="PF00210">
    <property type="entry name" value="Ferritin"/>
    <property type="match status" value="1"/>
</dbReference>
<dbReference type="AlphaFoldDB" id="A0A1B6M7S6"/>
<comment type="catalytic activity">
    <reaction evidence="9 11">
        <text>4 Fe(2+) + O2 + 4 H(+) = 4 Fe(3+) + 2 H2O</text>
        <dbReference type="Rhea" id="RHEA:11148"/>
        <dbReference type="ChEBI" id="CHEBI:15377"/>
        <dbReference type="ChEBI" id="CHEBI:15378"/>
        <dbReference type="ChEBI" id="CHEBI:15379"/>
        <dbReference type="ChEBI" id="CHEBI:29033"/>
        <dbReference type="ChEBI" id="CHEBI:29034"/>
        <dbReference type="EC" id="1.16.3.1"/>
    </reaction>
</comment>
<evidence type="ECO:0000256" key="10">
    <source>
        <dbReference type="PIRSR" id="PIRSR601519-1"/>
    </source>
</evidence>
<comment type="function">
    <text evidence="11">Stores iron in a soluble, non-toxic, readily available form. Important for iron homeostasis. Iron is taken up in the ferrous form and deposited as ferric hydroxides after oxidation.</text>
</comment>
<evidence type="ECO:0000256" key="7">
    <source>
        <dbReference type="ARBA" id="ARBA00023004"/>
    </source>
</evidence>
<dbReference type="InterPro" id="IPR001519">
    <property type="entry name" value="Ferritin"/>
</dbReference>
<feature type="binding site" evidence="10">
    <location>
        <position position="69"/>
    </location>
    <ligand>
        <name>Fe cation</name>
        <dbReference type="ChEBI" id="CHEBI:24875"/>
        <label>1</label>
    </ligand>
</feature>
<evidence type="ECO:0000256" key="3">
    <source>
        <dbReference type="ARBA" id="ARBA00022434"/>
    </source>
</evidence>